<dbReference type="PROSITE" id="PS51462">
    <property type="entry name" value="NUDIX"/>
    <property type="match status" value="1"/>
</dbReference>
<comment type="caution">
    <text evidence="9">The sequence shown here is derived from an EMBL/GenBank/DDBJ whole genome shotgun (WGS) entry which is preliminary data.</text>
</comment>
<proteinExistence type="predicted"/>
<comment type="cofactor">
    <cofactor evidence="1">
        <name>Mn(2+)</name>
        <dbReference type="ChEBI" id="CHEBI:29035"/>
    </cofactor>
</comment>
<evidence type="ECO:0000256" key="4">
    <source>
        <dbReference type="ARBA" id="ARBA00022801"/>
    </source>
</evidence>
<evidence type="ECO:0000256" key="5">
    <source>
        <dbReference type="ARBA" id="ARBA00022842"/>
    </source>
</evidence>
<dbReference type="InterPro" id="IPR015797">
    <property type="entry name" value="NUDIX_hydrolase-like_dom_sf"/>
</dbReference>
<feature type="domain" description="Nudix hydrolase" evidence="8">
    <location>
        <begin position="6"/>
        <end position="205"/>
    </location>
</feature>
<keyword evidence="10" id="KW-1185">Reference proteome</keyword>
<keyword evidence="5" id="KW-0460">Magnesium</keyword>
<evidence type="ECO:0000256" key="6">
    <source>
        <dbReference type="ARBA" id="ARBA00023211"/>
    </source>
</evidence>
<protein>
    <recommendedName>
        <fullName evidence="8">Nudix hydrolase domain-containing protein</fullName>
    </recommendedName>
</protein>
<keyword evidence="4" id="KW-0378">Hydrolase</keyword>
<evidence type="ECO:0000256" key="3">
    <source>
        <dbReference type="ARBA" id="ARBA00022723"/>
    </source>
</evidence>
<evidence type="ECO:0000256" key="2">
    <source>
        <dbReference type="ARBA" id="ARBA00001946"/>
    </source>
</evidence>
<gene>
    <name evidence="9" type="ORF">ACFSOY_19590</name>
</gene>
<comment type="cofactor">
    <cofactor evidence="2">
        <name>Mg(2+)</name>
        <dbReference type="ChEBI" id="CHEBI:18420"/>
    </cofactor>
</comment>
<feature type="region of interest" description="Disordered" evidence="7">
    <location>
        <begin position="216"/>
        <end position="235"/>
    </location>
</feature>
<dbReference type="Gene3D" id="3.90.79.10">
    <property type="entry name" value="Nucleoside Triphosphate Pyrophosphohydrolase"/>
    <property type="match status" value="1"/>
</dbReference>
<dbReference type="InterPro" id="IPR039121">
    <property type="entry name" value="NUDT19"/>
</dbReference>
<dbReference type="EMBL" id="JBHUIO010000012">
    <property type="protein sequence ID" value="MFD2172171.1"/>
    <property type="molecule type" value="Genomic_DNA"/>
</dbReference>
<dbReference type="SUPFAM" id="SSF55811">
    <property type="entry name" value="Nudix"/>
    <property type="match status" value="1"/>
</dbReference>
<dbReference type="Proteomes" id="UP001597343">
    <property type="component" value="Unassembled WGS sequence"/>
</dbReference>
<accession>A0ABW5A3L3</accession>
<evidence type="ECO:0000313" key="9">
    <source>
        <dbReference type="EMBL" id="MFD2172171.1"/>
    </source>
</evidence>
<keyword evidence="6" id="KW-0464">Manganese</keyword>
<evidence type="ECO:0000256" key="7">
    <source>
        <dbReference type="SAM" id="MobiDB-lite"/>
    </source>
</evidence>
<dbReference type="RefSeq" id="WP_386049559.1">
    <property type="nucleotide sequence ID" value="NZ_JBHUIO010000012.1"/>
</dbReference>
<organism evidence="9 10">
    <name type="scientific">Tumebacillus lipolyticus</name>
    <dbReference type="NCBI Taxonomy" id="1280370"/>
    <lineage>
        <taxon>Bacteria</taxon>
        <taxon>Bacillati</taxon>
        <taxon>Bacillota</taxon>
        <taxon>Bacilli</taxon>
        <taxon>Bacillales</taxon>
        <taxon>Alicyclobacillaceae</taxon>
        <taxon>Tumebacillus</taxon>
    </lineage>
</organism>
<reference evidence="10" key="1">
    <citation type="journal article" date="2019" name="Int. J. Syst. Evol. Microbiol.">
        <title>The Global Catalogue of Microorganisms (GCM) 10K type strain sequencing project: providing services to taxonomists for standard genome sequencing and annotation.</title>
        <authorList>
            <consortium name="The Broad Institute Genomics Platform"/>
            <consortium name="The Broad Institute Genome Sequencing Center for Infectious Disease"/>
            <person name="Wu L."/>
            <person name="Ma J."/>
        </authorList>
    </citation>
    <scope>NUCLEOTIDE SEQUENCE [LARGE SCALE GENOMIC DNA]</scope>
    <source>
        <strain evidence="10">CGMCC 1.13574</strain>
    </source>
</reference>
<name>A0ABW5A3L3_9BACL</name>
<dbReference type="CDD" id="cd18870">
    <property type="entry name" value="NUDIX_AcylCoAdiphos_Nudt19"/>
    <property type="match status" value="1"/>
</dbReference>
<dbReference type="PANTHER" id="PTHR12318:SF0">
    <property type="entry name" value="ACYL-COENZYME A DIPHOSPHATASE NUDT19"/>
    <property type="match status" value="1"/>
</dbReference>
<sequence>MQEQEVIVQAATTILVRGKAQGGLETYLTKRPDTMRFLPGFYVFPGGTMDKSDQDARFAARCAPIPLEQNPTGLSLDYFITALRETFEEVGILLARDSSGRLLTTEQCQEQRSRLLNKEVSFYDILEQEDLQLATDLLRYFGHRLTPRRLSKRRFETRFFLLVLPEGLEPIPHAGEIAAAGWEDATAALATWSNGEYQMVPPTVKALETLSRYQNPDSLWKSSDGVGTPTAQELE</sequence>
<evidence type="ECO:0000256" key="1">
    <source>
        <dbReference type="ARBA" id="ARBA00001936"/>
    </source>
</evidence>
<dbReference type="InterPro" id="IPR000086">
    <property type="entry name" value="NUDIX_hydrolase_dom"/>
</dbReference>
<evidence type="ECO:0000313" key="10">
    <source>
        <dbReference type="Proteomes" id="UP001597343"/>
    </source>
</evidence>
<dbReference type="PANTHER" id="PTHR12318">
    <property type="entry name" value="TESTOSTERONE-REGULATED PROTEIN RP2"/>
    <property type="match status" value="1"/>
</dbReference>
<keyword evidence="3" id="KW-0479">Metal-binding</keyword>
<evidence type="ECO:0000259" key="8">
    <source>
        <dbReference type="PROSITE" id="PS51462"/>
    </source>
</evidence>